<dbReference type="Pfam" id="PF13456">
    <property type="entry name" value="RVT_3"/>
    <property type="match status" value="1"/>
</dbReference>
<dbReference type="SUPFAM" id="SSF53098">
    <property type="entry name" value="Ribonuclease H-like"/>
    <property type="match status" value="2"/>
</dbReference>
<feature type="domain" description="RNase H type-1" evidence="2">
    <location>
        <begin position="1088"/>
        <end position="1217"/>
    </location>
</feature>
<sequence>MARSGPAFPPPSSNQSQGPSRFERSSSGSSYRPSHHIPSSTPTFPSMHTNPSQSLESQRLVRNNPNAPSSSRSLTQGSQTIIAGLQRQISSLKRRVRDKTPVKERPGRGREKNNPENSEASSNVHPESEAKKPSPTKKVPGSIHSKPPSKGPSQYPGGGVLPPKVLKRRANQGEQGAVWKALDQISSSPFSEEIERAKLPPRYTAPGFEMYNGRTDPVAHIGHYHQRMALSRHNDALMCKLFRSSLGEVALRWFNQIDRGTISSWDQMSEAFVGRFITNSRRPKGMDALMTMKLGHNESIKNYAARYSETYNDIDGCGEDVAVPTFKLGLPVDSGLCQSLTKRPPSSMKKLMSRIEQFIRLEEDKGNGNTAKTEAPVRPPNPKPSTQPNKVPRVATVPSNFVAPSFKAHCTVFKKPIYRILEKIKEEPFFVWPPKLPGDPATRSQRPMCHYHRERGHLTENCYKFKSHLDQLVSDGHLSDPLCTPIGTASYQSDLQKAFHLRQSYGISNSAHLVPRLCSEAHVSSVNGTISFSDSDLHDVQLPHNDPLVITLRIGNYDVKRVLIDQGSFAEVMGINSPSGKDDSPGAGGTNQPSDGIHSGSGSVTLQCHYGEKLVAQDKSHSFYFPSKVEISHQGRWDIMTITVTGDYGRGKYQARRARKASGVSPNLACHSLAIPSNARPVQQRRRKLALERSEIIMEEVRRLLAAEVIRPILYPTWLSNTVVVQKKNWKWRVCVDFTDLNKVCPKDHFPLPRIDQLVDSAAGHDRMSFLDAFQGYHQIPMTLSDQEKTAFITPRGAYCYKVMPFGLKNAGATYQRMMTTMFGNQIGKTMEVYIDDMLVKSARREDHLVHLREVFEILRRDELRLNASKCLFRVRSGKFLGHIISSRGIEANPDQISTLISLEEPKNTKQVQRLTGMVATLSRFISRSADKCRPFFWLLGKKRKFLWGEDCSAAFQNIKAYLSSPPCLSIPSSGEPLYLYLAVSEHTVIVVLVRETPEYQRPIFFISKTMTEAESRYLPLEKAALALIRAAKKLPQYFQATTVTVLTDLPLKALLQCSDFSERITRWGGKDSETGSTNFLGLDTNSAPTEWKLFVDGASNAMGSGAGAVLISPEGLIMEQAVRLNFLASNNESEYEALLIGLKCARKLGADRLRVFCDSQLVVNQISGEYQARDERMELYLRAIKNSLSKFEFIQVEQIGREHNSHADILAKLATAKETDMERTVTVEVLDSPSPQNVELDILNVTRPVASWMDPLIAYLQNSQLPEDQREADTVKRKAPGYWLSKEGSLYKRSFSGPYLLCVHPDLVNNLLYEIHEGICGSHTGGRSLAHRAMSQGPLPRALGNKKFLIVATDYFTKWVEAEPLAYIRDADAKRFLWKNVVTRFGIPWAVISDNGTQFEGKVFKGFCSDLGIKNFLSTPGYPQANGQTEVSNKLPSVLWTHRTTHRRSTGETPFALAYGVEAVIPLEVGLPTTRTTEFDAEQNENNLRKDLNLVEEMRDIAAIRLTSYQRQMKRGYDKNIRPRSFQINDLVLRKVVANTRNPNDGKLGPNWEGPYKVTSFAGVGAYRLEDMEGKPIPRPWNVCNLKKYFF</sequence>
<dbReference type="InterPro" id="IPR005162">
    <property type="entry name" value="Retrotrans_gag_dom"/>
</dbReference>
<feature type="compositionally biased region" description="Basic and acidic residues" evidence="1">
    <location>
        <begin position="98"/>
        <end position="114"/>
    </location>
</feature>
<dbReference type="PROSITE" id="PS50994">
    <property type="entry name" value="INTEGRASE"/>
    <property type="match status" value="1"/>
</dbReference>
<feature type="compositionally biased region" description="Polar residues" evidence="1">
    <location>
        <begin position="37"/>
        <end position="61"/>
    </location>
</feature>
<feature type="compositionally biased region" description="Polar residues" evidence="1">
    <location>
        <begin position="115"/>
        <end position="125"/>
    </location>
</feature>
<proteinExistence type="predicted"/>
<accession>A0A2N9GXR4</accession>
<dbReference type="Pfam" id="PF00665">
    <property type="entry name" value="rve"/>
    <property type="match status" value="1"/>
</dbReference>
<organism evidence="4">
    <name type="scientific">Fagus sylvatica</name>
    <name type="common">Beechnut</name>
    <dbReference type="NCBI Taxonomy" id="28930"/>
    <lineage>
        <taxon>Eukaryota</taxon>
        <taxon>Viridiplantae</taxon>
        <taxon>Streptophyta</taxon>
        <taxon>Embryophyta</taxon>
        <taxon>Tracheophyta</taxon>
        <taxon>Spermatophyta</taxon>
        <taxon>Magnoliopsida</taxon>
        <taxon>eudicotyledons</taxon>
        <taxon>Gunneridae</taxon>
        <taxon>Pentapetalae</taxon>
        <taxon>rosids</taxon>
        <taxon>fabids</taxon>
        <taxon>Fagales</taxon>
        <taxon>Fagaceae</taxon>
        <taxon>Fagus</taxon>
    </lineage>
</organism>
<dbReference type="InterPro" id="IPR036397">
    <property type="entry name" value="RNaseH_sf"/>
</dbReference>
<feature type="region of interest" description="Disordered" evidence="1">
    <location>
        <begin position="362"/>
        <end position="391"/>
    </location>
</feature>
<evidence type="ECO:0000313" key="4">
    <source>
        <dbReference type="EMBL" id="SPD04114.1"/>
    </source>
</evidence>
<dbReference type="InterPro" id="IPR012337">
    <property type="entry name" value="RNaseH-like_sf"/>
</dbReference>
<dbReference type="CDD" id="cd01647">
    <property type="entry name" value="RT_LTR"/>
    <property type="match status" value="1"/>
</dbReference>
<evidence type="ECO:0000259" key="2">
    <source>
        <dbReference type="PROSITE" id="PS50879"/>
    </source>
</evidence>
<dbReference type="InterPro" id="IPR043128">
    <property type="entry name" value="Rev_trsase/Diguanyl_cyclase"/>
</dbReference>
<dbReference type="InterPro" id="IPR041577">
    <property type="entry name" value="RT_RNaseH_2"/>
</dbReference>
<dbReference type="PANTHER" id="PTHR48475">
    <property type="entry name" value="RIBONUCLEASE H"/>
    <property type="match status" value="1"/>
</dbReference>
<feature type="compositionally biased region" description="Low complexity" evidence="1">
    <location>
        <begin position="13"/>
        <end position="32"/>
    </location>
</feature>
<dbReference type="Gene3D" id="3.30.70.270">
    <property type="match status" value="2"/>
</dbReference>
<dbReference type="GO" id="GO:0003676">
    <property type="term" value="F:nucleic acid binding"/>
    <property type="evidence" value="ECO:0007669"/>
    <property type="project" value="InterPro"/>
</dbReference>
<protein>
    <submittedName>
        <fullName evidence="4">Uncharacterized protein</fullName>
    </submittedName>
</protein>
<dbReference type="PANTHER" id="PTHR48475:SF2">
    <property type="entry name" value="RIBONUCLEASE H"/>
    <property type="match status" value="1"/>
</dbReference>
<feature type="region of interest" description="Disordered" evidence="1">
    <location>
        <begin position="574"/>
        <end position="602"/>
    </location>
</feature>
<evidence type="ECO:0000259" key="3">
    <source>
        <dbReference type="PROSITE" id="PS50994"/>
    </source>
</evidence>
<dbReference type="CDD" id="cd09279">
    <property type="entry name" value="RNase_HI_like"/>
    <property type="match status" value="1"/>
</dbReference>
<feature type="compositionally biased region" description="Polar residues" evidence="1">
    <location>
        <begin position="74"/>
        <end position="91"/>
    </location>
</feature>
<feature type="compositionally biased region" description="Low complexity" evidence="1">
    <location>
        <begin position="62"/>
        <end position="73"/>
    </location>
</feature>
<gene>
    <name evidence="4" type="ORF">FSB_LOCUS31996</name>
</gene>
<dbReference type="Gene3D" id="3.30.420.10">
    <property type="entry name" value="Ribonuclease H-like superfamily/Ribonuclease H"/>
    <property type="match status" value="2"/>
</dbReference>
<dbReference type="GO" id="GO:0015074">
    <property type="term" value="P:DNA integration"/>
    <property type="evidence" value="ECO:0007669"/>
    <property type="project" value="InterPro"/>
</dbReference>
<feature type="domain" description="Integrase catalytic" evidence="3">
    <location>
        <begin position="1328"/>
        <end position="1436"/>
    </location>
</feature>
<feature type="region of interest" description="Disordered" evidence="1">
    <location>
        <begin position="1"/>
        <end position="164"/>
    </location>
</feature>
<reference evidence="4" key="1">
    <citation type="submission" date="2018-02" db="EMBL/GenBank/DDBJ databases">
        <authorList>
            <person name="Cohen D.B."/>
            <person name="Kent A.D."/>
        </authorList>
    </citation>
    <scope>NUCLEOTIDE SEQUENCE</scope>
</reference>
<name>A0A2N9GXR4_FAGSY</name>
<dbReference type="InterPro" id="IPR002156">
    <property type="entry name" value="RNaseH_domain"/>
</dbReference>
<dbReference type="Pfam" id="PF17919">
    <property type="entry name" value="RT_RNaseH_2"/>
    <property type="match status" value="1"/>
</dbReference>
<dbReference type="Pfam" id="PF03732">
    <property type="entry name" value="Retrotrans_gag"/>
    <property type="match status" value="1"/>
</dbReference>
<dbReference type="InterPro" id="IPR000477">
    <property type="entry name" value="RT_dom"/>
</dbReference>
<dbReference type="EMBL" id="OIVN01002493">
    <property type="protein sequence ID" value="SPD04114.1"/>
    <property type="molecule type" value="Genomic_DNA"/>
</dbReference>
<dbReference type="PROSITE" id="PS50879">
    <property type="entry name" value="RNASE_H_1"/>
    <property type="match status" value="1"/>
</dbReference>
<dbReference type="GO" id="GO:0004523">
    <property type="term" value="F:RNA-DNA hybrid ribonuclease activity"/>
    <property type="evidence" value="ECO:0007669"/>
    <property type="project" value="InterPro"/>
</dbReference>
<dbReference type="InterPro" id="IPR043502">
    <property type="entry name" value="DNA/RNA_pol_sf"/>
</dbReference>
<dbReference type="Gene3D" id="3.10.10.10">
    <property type="entry name" value="HIV Type 1 Reverse Transcriptase, subunit A, domain 1"/>
    <property type="match status" value="1"/>
</dbReference>
<evidence type="ECO:0000256" key="1">
    <source>
        <dbReference type="SAM" id="MobiDB-lite"/>
    </source>
</evidence>
<feature type="compositionally biased region" description="Polar residues" evidence="1">
    <location>
        <begin position="590"/>
        <end position="602"/>
    </location>
</feature>
<dbReference type="SUPFAM" id="SSF56672">
    <property type="entry name" value="DNA/RNA polymerases"/>
    <property type="match status" value="1"/>
</dbReference>
<dbReference type="InterPro" id="IPR001584">
    <property type="entry name" value="Integrase_cat-core"/>
</dbReference>
<dbReference type="Pfam" id="PF00078">
    <property type="entry name" value="RVT_1"/>
    <property type="match status" value="1"/>
</dbReference>